<gene>
    <name evidence="2" type="ORF">NCTC9185_03795</name>
</gene>
<evidence type="ECO:0000256" key="1">
    <source>
        <dbReference type="SAM" id="MobiDB-lite"/>
    </source>
</evidence>
<proteinExistence type="predicted"/>
<dbReference type="EMBL" id="CABDVU010000001">
    <property type="protein sequence ID" value="VTN11834.1"/>
    <property type="molecule type" value="Genomic_DNA"/>
</dbReference>
<feature type="region of interest" description="Disordered" evidence="1">
    <location>
        <begin position="17"/>
        <end position="61"/>
    </location>
</feature>
<organism evidence="2 3">
    <name type="scientific">Raoultella terrigena</name>
    <name type="common">Klebsiella terrigena</name>
    <dbReference type="NCBI Taxonomy" id="577"/>
    <lineage>
        <taxon>Bacteria</taxon>
        <taxon>Pseudomonadati</taxon>
        <taxon>Pseudomonadota</taxon>
        <taxon>Gammaproteobacteria</taxon>
        <taxon>Enterobacterales</taxon>
        <taxon>Enterobacteriaceae</taxon>
        <taxon>Klebsiella/Raoultella group</taxon>
        <taxon>Raoultella</taxon>
    </lineage>
</organism>
<sequence length="258" mass="28577">MSLMTLPAWALTAFGTKGKKKQPQLSEENPSMLDFSHLSGKTKTKGESDNGNEPLKQDSDDIQVYRPNQHSRGHNVAVSVEAKNNPVLAVRLLKETKLSSKKIKLQLASSPMALSVFTQKFMEEHDPTWEFQDDEEKARTALTFSTQNRDANGYGAAQSSAIKALKKMEEPLTEDEIKAMANRATKILNGQDPMSSENVNARRKADKEYQEEVAQAAARRNDRIRATGVSLPGDTRRVNGKIEGPNGEVELLKSQVPL</sequence>
<reference evidence="2 3" key="1">
    <citation type="submission" date="2019-04" db="EMBL/GenBank/DDBJ databases">
        <authorList>
            <consortium name="Pathogen Informatics"/>
        </authorList>
    </citation>
    <scope>NUCLEOTIDE SEQUENCE [LARGE SCALE GENOMIC DNA]</scope>
    <source>
        <strain evidence="2 3">NCTC9185</strain>
    </source>
</reference>
<feature type="region of interest" description="Disordered" evidence="1">
    <location>
        <begin position="212"/>
        <end position="258"/>
    </location>
</feature>
<name>A0A4V6J207_RAOTE</name>
<dbReference type="Proteomes" id="UP000339249">
    <property type="component" value="Unassembled WGS sequence"/>
</dbReference>
<evidence type="ECO:0000313" key="2">
    <source>
        <dbReference type="EMBL" id="VTN11834.1"/>
    </source>
</evidence>
<dbReference type="AlphaFoldDB" id="A0A4V6J207"/>
<accession>A0A4V6J207</accession>
<protein>
    <submittedName>
        <fullName evidence="2">Uncharacterized protein</fullName>
    </submittedName>
</protein>
<evidence type="ECO:0000313" key="3">
    <source>
        <dbReference type="Proteomes" id="UP000339249"/>
    </source>
</evidence>